<accession>J9Z8S1</accession>
<dbReference type="CDD" id="cd01127">
    <property type="entry name" value="TrwB_TraG_TraD_VirD4"/>
    <property type="match status" value="1"/>
</dbReference>
<comment type="subcellular location">
    <subcellularLocation>
        <location evidence="1">Cell membrane</location>
        <topology evidence="1">Multi-pass membrane protein</topology>
    </subcellularLocation>
</comment>
<dbReference type="InterPro" id="IPR051539">
    <property type="entry name" value="T4SS-coupling_protein"/>
</dbReference>
<evidence type="ECO:0000256" key="1">
    <source>
        <dbReference type="ARBA" id="ARBA00004651"/>
    </source>
</evidence>
<dbReference type="InterPro" id="IPR027417">
    <property type="entry name" value="P-loop_NTPase"/>
</dbReference>
<dbReference type="EMBL" id="CP002919">
    <property type="protein sequence ID" value="AFS52824.1"/>
    <property type="molecule type" value="Genomic_DNA"/>
</dbReference>
<keyword evidence="4" id="KW-1133">Transmembrane helix</keyword>
<feature type="compositionally biased region" description="Low complexity" evidence="6">
    <location>
        <begin position="384"/>
        <end position="397"/>
    </location>
</feature>
<dbReference type="GO" id="GO:0005886">
    <property type="term" value="C:plasma membrane"/>
    <property type="evidence" value="ECO:0007669"/>
    <property type="project" value="UniProtKB-SubCell"/>
</dbReference>
<organism evidence="8 9">
    <name type="scientific">Leptospirillum ferriphilum (strain ML-04)</name>
    <dbReference type="NCBI Taxonomy" id="1048260"/>
    <lineage>
        <taxon>Bacteria</taxon>
        <taxon>Pseudomonadati</taxon>
        <taxon>Nitrospirota</taxon>
        <taxon>Nitrospiria</taxon>
        <taxon>Nitrospirales</taxon>
        <taxon>Nitrospiraceae</taxon>
        <taxon>Leptospirillum</taxon>
    </lineage>
</organism>
<gene>
    <name evidence="8" type="ordered locus">LFML04_0588</name>
</gene>
<dbReference type="Pfam" id="PF10412">
    <property type="entry name" value="TrwB_AAD_bind"/>
    <property type="match status" value="1"/>
</dbReference>
<feature type="region of interest" description="Disordered" evidence="6">
    <location>
        <begin position="455"/>
        <end position="476"/>
    </location>
</feature>
<dbReference type="Gene3D" id="3.40.50.300">
    <property type="entry name" value="P-loop containing nucleotide triphosphate hydrolases"/>
    <property type="match status" value="2"/>
</dbReference>
<evidence type="ECO:0000256" key="2">
    <source>
        <dbReference type="ARBA" id="ARBA00022475"/>
    </source>
</evidence>
<dbReference type="HOGENOM" id="CLU_016763_5_1_0"/>
<evidence type="ECO:0000256" key="3">
    <source>
        <dbReference type="ARBA" id="ARBA00022692"/>
    </source>
</evidence>
<evidence type="ECO:0000256" key="4">
    <source>
        <dbReference type="ARBA" id="ARBA00022989"/>
    </source>
</evidence>
<dbReference type="STRING" id="1048260.LFML04_0588"/>
<name>J9Z8S1_LEPFM</name>
<dbReference type="Proteomes" id="UP000006177">
    <property type="component" value="Chromosome"/>
</dbReference>
<dbReference type="PATRIC" id="fig|1048260.3.peg.628"/>
<keyword evidence="3" id="KW-0812">Transmembrane</keyword>
<dbReference type="SUPFAM" id="SSF52540">
    <property type="entry name" value="P-loop containing nucleoside triphosphate hydrolases"/>
    <property type="match status" value="1"/>
</dbReference>
<dbReference type="AlphaFoldDB" id="J9Z8S1"/>
<dbReference type="InterPro" id="IPR019476">
    <property type="entry name" value="T4SS_TraD_DNA-bd"/>
</dbReference>
<reference evidence="8 9" key="1">
    <citation type="journal article" date="2011" name="J. Microbiol.">
        <title>Complete genome of Leptospirillum ferriphilum ML-04 provides insight into its physiology and environmental adaptation.</title>
        <authorList>
            <person name="Mi S."/>
            <person name="Song J."/>
            <person name="Lin J."/>
            <person name="Che Y."/>
            <person name="Zheng H."/>
            <person name="Lin J."/>
        </authorList>
    </citation>
    <scope>NUCLEOTIDE SEQUENCE [LARGE SCALE GENOMIC DNA]</scope>
    <source>
        <strain evidence="8 9">ML-04</strain>
    </source>
</reference>
<feature type="domain" description="Type IV secretion system coupling protein TraD DNA-binding" evidence="7">
    <location>
        <begin position="53"/>
        <end position="444"/>
    </location>
</feature>
<sequence>MYDIFVIAVIVALIILAIDKFSSKKEESPLMRGEHIRGASIVTGSRSRDDMEITIGGIPISDESASKHIGFAGSTGSGKSTALREVLCTLSERVRERGDRVVCVDNRGEFMSVFGSKEDTILNPFDGRSVLWNPFSEVRDEQSDFRMLSRSLYPQKQSSQPEWDDFAKGLFANVLMKVSRTKPDPAEVLRLITLSEREEIEGFLEGTSSSISSSQENSKMFASIRSTLAQALDAWYSLPVDGSFSLRRWVHEGEGFLWLPYRPAQRASLQYLISGWIDLLINEILALDEDRSRKIWLICDELTAIGQIPSLIDALTLGRKPGLSVLMCFQSIAQLNDVYGKERAQTVISNARTKLVLAQGSHLDAQFWSDEIGKREYKEDEFSESSNSGSSMGQGHSRSAGSSDSVSHRVKQDHLVLPSELVDLPDNSGFLRVAGAGGITPVSLQRIDLPRVMSPFVPIDDSPEPEPVSVVDKTGS</sequence>
<keyword evidence="5" id="KW-0472">Membrane</keyword>
<feature type="region of interest" description="Disordered" evidence="6">
    <location>
        <begin position="378"/>
        <end position="409"/>
    </location>
</feature>
<evidence type="ECO:0000313" key="8">
    <source>
        <dbReference type="EMBL" id="AFS52824.1"/>
    </source>
</evidence>
<proteinExistence type="predicted"/>
<dbReference type="RefSeq" id="WP_014960336.1">
    <property type="nucleotide sequence ID" value="NC_018649.1"/>
</dbReference>
<dbReference type="PANTHER" id="PTHR37937">
    <property type="entry name" value="CONJUGATIVE TRANSFER: DNA TRANSPORT"/>
    <property type="match status" value="1"/>
</dbReference>
<keyword evidence="2" id="KW-1003">Cell membrane</keyword>
<evidence type="ECO:0000256" key="5">
    <source>
        <dbReference type="ARBA" id="ARBA00023136"/>
    </source>
</evidence>
<dbReference type="PANTHER" id="PTHR37937:SF1">
    <property type="entry name" value="CONJUGATIVE TRANSFER: DNA TRANSPORT"/>
    <property type="match status" value="1"/>
</dbReference>
<evidence type="ECO:0000256" key="6">
    <source>
        <dbReference type="SAM" id="MobiDB-lite"/>
    </source>
</evidence>
<dbReference type="KEGG" id="lfi:LFML04_0588"/>
<evidence type="ECO:0000313" key="9">
    <source>
        <dbReference type="Proteomes" id="UP000006177"/>
    </source>
</evidence>
<protein>
    <submittedName>
        <fullName evidence="8">Plasmid coupling TrwB</fullName>
    </submittedName>
</protein>
<evidence type="ECO:0000259" key="7">
    <source>
        <dbReference type="Pfam" id="PF10412"/>
    </source>
</evidence>